<evidence type="ECO:0000313" key="3">
    <source>
        <dbReference type="Proteomes" id="UP000441797"/>
    </source>
</evidence>
<comment type="caution">
    <text evidence="2">The sequence shown here is derived from an EMBL/GenBank/DDBJ whole genome shotgun (WGS) entry which is preliminary data.</text>
</comment>
<dbReference type="RefSeq" id="WP_105220057.1">
    <property type="nucleotide sequence ID" value="NZ_CAWNSU010000057.1"/>
</dbReference>
<dbReference type="EMBL" id="NAPY01000002">
    <property type="protein sequence ID" value="MUL35268.1"/>
    <property type="molecule type" value="Genomic_DNA"/>
</dbReference>
<gene>
    <name evidence="2" type="ORF">BWI75_02550</name>
</gene>
<evidence type="ECO:0000259" key="1">
    <source>
        <dbReference type="Pfam" id="PF26619"/>
    </source>
</evidence>
<feature type="domain" description="Chaperone protein CcmS" evidence="1">
    <location>
        <begin position="3"/>
        <end position="140"/>
    </location>
</feature>
<keyword evidence="3" id="KW-1185">Reference proteome</keyword>
<protein>
    <recommendedName>
        <fullName evidence="1">Chaperone protein CcmS domain-containing protein</fullName>
    </recommendedName>
</protein>
<proteinExistence type="predicted"/>
<dbReference type="InterPro" id="IPR058587">
    <property type="entry name" value="CcmS"/>
</dbReference>
<dbReference type="Pfam" id="PF26619">
    <property type="entry name" value="CcmS"/>
    <property type="match status" value="1"/>
</dbReference>
<reference evidence="2 3" key="1">
    <citation type="journal article" date="2019" name="Front. Microbiol.">
        <title>Genomic Features for Desiccation Tolerance and Sugar Biosynthesis in the Extremophile Gloeocapsopsis sp. UTEX B3054.</title>
        <authorList>
            <person name="Urrejola C."/>
            <person name="Alcorta J."/>
            <person name="Salas L."/>
            <person name="Vasquez M."/>
            <person name="Polz M.F."/>
            <person name="Vicuna R."/>
            <person name="Diez B."/>
        </authorList>
    </citation>
    <scope>NUCLEOTIDE SEQUENCE [LARGE SCALE GENOMIC DNA]</scope>
    <source>
        <strain evidence="2 3">1H9</strain>
    </source>
</reference>
<name>A0A6N8FPL2_9CHRO</name>
<dbReference type="AlphaFoldDB" id="A0A6N8FPL2"/>
<dbReference type="Proteomes" id="UP000441797">
    <property type="component" value="Unassembled WGS sequence"/>
</dbReference>
<dbReference type="OrthoDB" id="454938at2"/>
<organism evidence="2 3">
    <name type="scientific">Gloeocapsopsis dulcis AAB1 = 1H9</name>
    <dbReference type="NCBI Taxonomy" id="1433147"/>
    <lineage>
        <taxon>Bacteria</taxon>
        <taxon>Bacillati</taxon>
        <taxon>Cyanobacteriota</taxon>
        <taxon>Cyanophyceae</taxon>
        <taxon>Oscillatoriophycideae</taxon>
        <taxon>Chroococcales</taxon>
        <taxon>Chroococcaceae</taxon>
        <taxon>Gloeocapsopsis</taxon>
        <taxon>Gloeocapsopsis dulcis</taxon>
    </lineage>
</organism>
<accession>A0A6N8FPL2</accession>
<evidence type="ECO:0000313" key="2">
    <source>
        <dbReference type="EMBL" id="MUL35268.1"/>
    </source>
</evidence>
<sequence>MFFGSPQPHSQEITWRRQLDQFAKANQQELAALSWGLWLENGDNQGMLGINLKPQPHFVYCPKSAIKTLNDNVENQIQEILGIVDNYQPEKEVLIIGIGSEQIKLIHYEPEPAPPICYAQLATDVNTLLERLEQHLSEQIS</sequence>